<name>D8LC55_ECTSI</name>
<dbReference type="SUPFAM" id="SSF48371">
    <property type="entry name" value="ARM repeat"/>
    <property type="match status" value="1"/>
</dbReference>
<evidence type="ECO:0000313" key="2">
    <source>
        <dbReference type="EMBL" id="CBN79238.1"/>
    </source>
</evidence>
<dbReference type="InterPro" id="IPR016024">
    <property type="entry name" value="ARM-type_fold"/>
</dbReference>
<accession>D8LC55</accession>
<reference evidence="2 3" key="1">
    <citation type="journal article" date="2010" name="Nature">
        <title>The Ectocarpus genome and the independent evolution of multicellularity in brown algae.</title>
        <authorList>
            <person name="Cock J.M."/>
            <person name="Sterck L."/>
            <person name="Rouze P."/>
            <person name="Scornet D."/>
            <person name="Allen A.E."/>
            <person name="Amoutzias G."/>
            <person name="Anthouard V."/>
            <person name="Artiguenave F."/>
            <person name="Aury J.M."/>
            <person name="Badger J.H."/>
            <person name="Beszteri B."/>
            <person name="Billiau K."/>
            <person name="Bonnet E."/>
            <person name="Bothwell J.H."/>
            <person name="Bowler C."/>
            <person name="Boyen C."/>
            <person name="Brownlee C."/>
            <person name="Carrano C.J."/>
            <person name="Charrier B."/>
            <person name="Cho G.Y."/>
            <person name="Coelho S.M."/>
            <person name="Collen J."/>
            <person name="Corre E."/>
            <person name="Da Silva C."/>
            <person name="Delage L."/>
            <person name="Delaroque N."/>
            <person name="Dittami S.M."/>
            <person name="Doulbeau S."/>
            <person name="Elias M."/>
            <person name="Farnham G."/>
            <person name="Gachon C.M."/>
            <person name="Gschloessl B."/>
            <person name="Heesch S."/>
            <person name="Jabbari K."/>
            <person name="Jubin C."/>
            <person name="Kawai H."/>
            <person name="Kimura K."/>
            <person name="Kloareg B."/>
            <person name="Kupper F.C."/>
            <person name="Lang D."/>
            <person name="Le Bail A."/>
            <person name="Leblanc C."/>
            <person name="Lerouge P."/>
            <person name="Lohr M."/>
            <person name="Lopez P.J."/>
            <person name="Martens C."/>
            <person name="Maumus F."/>
            <person name="Michel G."/>
            <person name="Miranda-Saavedra D."/>
            <person name="Morales J."/>
            <person name="Moreau H."/>
            <person name="Motomura T."/>
            <person name="Nagasato C."/>
            <person name="Napoli C.A."/>
            <person name="Nelson D.R."/>
            <person name="Nyvall-Collen P."/>
            <person name="Peters A.F."/>
            <person name="Pommier C."/>
            <person name="Potin P."/>
            <person name="Poulain J."/>
            <person name="Quesneville H."/>
            <person name="Read B."/>
            <person name="Rensing S.A."/>
            <person name="Ritter A."/>
            <person name="Rousvoal S."/>
            <person name="Samanta M."/>
            <person name="Samson G."/>
            <person name="Schroeder D.C."/>
            <person name="Segurens B."/>
            <person name="Strittmatter M."/>
            <person name="Tonon T."/>
            <person name="Tregear J.W."/>
            <person name="Valentin K."/>
            <person name="von Dassow P."/>
            <person name="Yamagishi T."/>
            <person name="Van de Peer Y."/>
            <person name="Wincker P."/>
        </authorList>
    </citation>
    <scope>NUCLEOTIDE SEQUENCE [LARGE SCALE GENOMIC DNA]</scope>
    <source>
        <strain evidence="3">Ec32 / CCAP1310/4</strain>
    </source>
</reference>
<feature type="region of interest" description="Disordered" evidence="1">
    <location>
        <begin position="1"/>
        <end position="24"/>
    </location>
</feature>
<sequence length="316" mass="32790">MMNPDDGDSEELEAVPSDMFDSGPSSVSALGWATGAFKGVSSRVEGVSSRMSLRAKDMLSSVADDHDNNNVSSSPHSNGSAAGAARSNGTLGLFNNGNSSSASGILNGIADEVPAVPAVPAVDEAEVSRLVASMDSTTQLAEKMVAMNKLSNVLGDDAGQASQMALCSVAEALVAMLRDAEFFDPFFANACIACAQQLLEAQGEAFAAEMVNAGAAQALIPLLDPKFELIRIEGLACLEALLVAERAKVCSQIVGVPTGMQALVDLLDDRGAYPPPSTCKTSWRFKMASTSSSKQPMPARSPEMSPSKPWQLSAAP</sequence>
<evidence type="ECO:0000313" key="3">
    <source>
        <dbReference type="Proteomes" id="UP000002630"/>
    </source>
</evidence>
<keyword evidence="3" id="KW-1185">Reference proteome</keyword>
<dbReference type="AlphaFoldDB" id="D8LC55"/>
<organism evidence="2 3">
    <name type="scientific">Ectocarpus siliculosus</name>
    <name type="common">Brown alga</name>
    <name type="synonym">Conferva siliculosa</name>
    <dbReference type="NCBI Taxonomy" id="2880"/>
    <lineage>
        <taxon>Eukaryota</taxon>
        <taxon>Sar</taxon>
        <taxon>Stramenopiles</taxon>
        <taxon>Ochrophyta</taxon>
        <taxon>PX clade</taxon>
        <taxon>Phaeophyceae</taxon>
        <taxon>Ectocarpales</taxon>
        <taxon>Ectocarpaceae</taxon>
        <taxon>Ectocarpus</taxon>
    </lineage>
</organism>
<dbReference type="OrthoDB" id="198977at2759"/>
<evidence type="ECO:0000256" key="1">
    <source>
        <dbReference type="SAM" id="MobiDB-lite"/>
    </source>
</evidence>
<dbReference type="Gene3D" id="1.25.10.10">
    <property type="entry name" value="Leucine-rich Repeat Variant"/>
    <property type="match status" value="1"/>
</dbReference>
<dbReference type="InterPro" id="IPR011989">
    <property type="entry name" value="ARM-like"/>
</dbReference>
<feature type="compositionally biased region" description="Acidic residues" evidence="1">
    <location>
        <begin position="1"/>
        <end position="13"/>
    </location>
</feature>
<dbReference type="InParanoid" id="D8LC55"/>
<proteinExistence type="predicted"/>
<dbReference type="EMBL" id="FN649733">
    <property type="protein sequence ID" value="CBN79238.1"/>
    <property type="molecule type" value="Genomic_DNA"/>
</dbReference>
<feature type="region of interest" description="Disordered" evidence="1">
    <location>
        <begin position="284"/>
        <end position="316"/>
    </location>
</feature>
<gene>
    <name evidence="2" type="ORF">Esi_0010_0183</name>
</gene>
<dbReference type="EMBL" id="FN647683">
    <property type="protein sequence ID" value="CBN79238.1"/>
    <property type="molecule type" value="Genomic_DNA"/>
</dbReference>
<dbReference type="Proteomes" id="UP000002630">
    <property type="component" value="Linkage Group LG08"/>
</dbReference>
<feature type="region of interest" description="Disordered" evidence="1">
    <location>
        <begin position="63"/>
        <end position="84"/>
    </location>
</feature>
<protein>
    <submittedName>
        <fullName evidence="2">Uncharacterized protein</fullName>
    </submittedName>
</protein>